<sequence>MNHISRIKRKYFWVSLAIVVGYYFFSMIGFILYSAKIIATPQILGAITFIVLLIVIRVTRLNYLKSINNVLLEHIALADYRAYLETKAFITKKRRNQQELSLASLDFLEGNFEDCLNRLSGVYSNIERDKSRSGVDLKLLYYRYQFMSSIFSHQEINFEMIEQEMNSLKVRNQSLKRQVLEENRALYDIVHNKANNTYFDEHTPKNKLQQLQYLYYSALNAELEGDDVNKVRQLYTSLSNENPRLFFVKEAKQYLKETI</sequence>
<dbReference type="RefSeq" id="WP_004226706.1">
    <property type="nucleotide sequence ID" value="NZ_AEUV02000002.1"/>
</dbReference>
<dbReference type="STRING" id="873449.STRCR_0243"/>
<organism evidence="3 4">
    <name type="scientific">Streptococcus criceti HS-6</name>
    <dbReference type="NCBI Taxonomy" id="873449"/>
    <lineage>
        <taxon>Bacteria</taxon>
        <taxon>Bacillati</taxon>
        <taxon>Bacillota</taxon>
        <taxon>Bacilli</taxon>
        <taxon>Lactobacillales</taxon>
        <taxon>Streptococcaceae</taxon>
        <taxon>Streptococcus</taxon>
    </lineage>
</organism>
<dbReference type="Proteomes" id="UP000004322">
    <property type="component" value="Unassembled WGS sequence"/>
</dbReference>
<keyword evidence="2" id="KW-1133">Transmembrane helix</keyword>
<dbReference type="EMBL" id="AEUV02000002">
    <property type="protein sequence ID" value="EHI74010.1"/>
    <property type="molecule type" value="Genomic_DNA"/>
</dbReference>
<evidence type="ECO:0000256" key="2">
    <source>
        <dbReference type="SAM" id="Phobius"/>
    </source>
</evidence>
<dbReference type="OrthoDB" id="2215609at2"/>
<gene>
    <name evidence="3" type="ORF">STRCR_0243</name>
</gene>
<feature type="transmembrane region" description="Helical" evidence="2">
    <location>
        <begin position="12"/>
        <end position="33"/>
    </location>
</feature>
<keyword evidence="2" id="KW-0472">Membrane</keyword>
<feature type="coiled-coil region" evidence="1">
    <location>
        <begin position="158"/>
        <end position="185"/>
    </location>
</feature>
<evidence type="ECO:0000313" key="3">
    <source>
        <dbReference type="EMBL" id="EHI74010.1"/>
    </source>
</evidence>
<name>G5JNT0_STRCG</name>
<protein>
    <submittedName>
        <fullName evidence="3">Uncharacterized protein</fullName>
    </submittedName>
</protein>
<proteinExistence type="predicted"/>
<reference evidence="3" key="1">
    <citation type="submission" date="2011-07" db="EMBL/GenBank/DDBJ databases">
        <authorList>
            <person name="Stanhope M.J."/>
            <person name="Durkin A.S."/>
            <person name="Hostetler J."/>
            <person name="Kim M."/>
            <person name="Radune D."/>
            <person name="Singh I."/>
            <person name="Town C.D."/>
        </authorList>
    </citation>
    <scope>NUCLEOTIDE SEQUENCE [LARGE SCALE GENOMIC DNA]</scope>
    <source>
        <strain evidence="3">HS-6</strain>
    </source>
</reference>
<dbReference type="AlphaFoldDB" id="G5JNT0"/>
<evidence type="ECO:0000313" key="4">
    <source>
        <dbReference type="Proteomes" id="UP000004322"/>
    </source>
</evidence>
<keyword evidence="2" id="KW-0812">Transmembrane</keyword>
<keyword evidence="4" id="KW-1185">Reference proteome</keyword>
<comment type="caution">
    <text evidence="3">The sequence shown here is derived from an EMBL/GenBank/DDBJ whole genome shotgun (WGS) entry which is preliminary data.</text>
</comment>
<accession>G5JNT0</accession>
<evidence type="ECO:0000256" key="1">
    <source>
        <dbReference type="SAM" id="Coils"/>
    </source>
</evidence>
<feature type="transmembrane region" description="Helical" evidence="2">
    <location>
        <begin position="39"/>
        <end position="58"/>
    </location>
</feature>
<keyword evidence="1" id="KW-0175">Coiled coil</keyword>